<dbReference type="EMBL" id="JBHMDM010000003">
    <property type="protein sequence ID" value="MFB9376477.1"/>
    <property type="molecule type" value="Genomic_DNA"/>
</dbReference>
<comment type="activity regulation">
    <text evidence="9">The formation of the proteasomal ATPase ARC-20S proteasome complex, likely via the docking of the C-termini of ARC into the intersubunit pockets in the alpha-rings, may trigger opening of the gate for substrate entry. Interconversion between the open-gate and close-gate conformations leads to a dynamic regulation of the 20S proteasome proteolysis activity.</text>
</comment>
<sequence>MSLDPFGRLPAAYFTPGSSSFSDFVREHAPDVLPGARRTPAGGALPTGGPGAGQPPHATTIVSIVCAGGVVMAGDRRATAGPMIAQRDIEKVFPADQHSCVGIAGTAGLALEMVRLFQVELEHFEKLEGTLMSFEGKANRLSAMIRNNLGLAMQGLAVVPLFAGFDLDEGRGRIVGYDVTGGRYEEQDHHAVGSGSVFARGALKKLYRPGLDAAEAIRVAVEALWDAADDDSATGGPDLLRRIWPVVAVVTADGYQRVPEAELGTVVEAVVARRTGNPGGRLDGGELR</sequence>
<organism evidence="12 13">
    <name type="scientific">Kineococcus gynurae</name>
    <dbReference type="NCBI Taxonomy" id="452979"/>
    <lineage>
        <taxon>Bacteria</taxon>
        <taxon>Bacillati</taxon>
        <taxon>Actinomycetota</taxon>
        <taxon>Actinomycetes</taxon>
        <taxon>Kineosporiales</taxon>
        <taxon>Kineosporiaceae</taxon>
        <taxon>Kineococcus</taxon>
    </lineage>
</organism>
<comment type="subcellular location">
    <subcellularLocation>
        <location evidence="9">Cytoplasm</location>
    </subcellularLocation>
</comment>
<dbReference type="PANTHER" id="PTHR32194:SF0">
    <property type="entry name" value="ATP-DEPENDENT PROTEASE SUBUNIT HSLV"/>
    <property type="match status" value="1"/>
</dbReference>
<dbReference type="EC" id="3.4.25.1" evidence="9 10"/>
<comment type="function">
    <text evidence="9">Component of the proteasome core, a large protease complex with broad specificity involved in protein degradation.</text>
</comment>
<keyword evidence="13" id="KW-1185">Reference proteome</keyword>
<feature type="active site" description="Nucleophile" evidence="9">
    <location>
        <position position="59"/>
    </location>
</feature>
<gene>
    <name evidence="9 12" type="primary">prcB</name>
    <name evidence="12" type="ORF">ACFFVI_05810</name>
</gene>
<evidence type="ECO:0000313" key="12">
    <source>
        <dbReference type="EMBL" id="MFB9376477.1"/>
    </source>
</evidence>
<proteinExistence type="inferred from homology"/>
<evidence type="ECO:0000256" key="1">
    <source>
        <dbReference type="ARBA" id="ARBA00001198"/>
    </source>
</evidence>
<feature type="propeptide" id="PRO_5044917210" description="Removed in mature form; by autocatalysis" evidence="9">
    <location>
        <begin position="1"/>
        <end position="58"/>
    </location>
</feature>
<dbReference type="GO" id="GO:0000502">
    <property type="term" value="C:proteasome complex"/>
    <property type="evidence" value="ECO:0007669"/>
    <property type="project" value="UniProtKB-KW"/>
</dbReference>
<dbReference type="HAMAP" id="MF_02113_B">
    <property type="entry name" value="Proteasome_B_B"/>
    <property type="match status" value="1"/>
</dbReference>
<dbReference type="InterPro" id="IPR022483">
    <property type="entry name" value="PSB_actinobac"/>
</dbReference>
<dbReference type="Pfam" id="PF00227">
    <property type="entry name" value="Proteasome"/>
    <property type="match status" value="1"/>
</dbReference>
<dbReference type="InterPro" id="IPR029055">
    <property type="entry name" value="Ntn_hydrolases_N"/>
</dbReference>
<comment type="subunit">
    <text evidence="9">The 20S proteasome core is composed of 14 alpha and 14 beta subunits that assemble into four stacked heptameric rings, resulting in a barrel-shaped structure. The two inner rings, each composed of seven catalytic beta subunits, are sandwiched by two outer rings, each composed of seven alpha subunits. The catalytic chamber with the active sites is on the inside of the barrel. Has a gated structure, the ends of the cylinder being occluded by the N-termini of the alpha-subunits. Is capped by the proteasome-associated ATPase, ARC.</text>
</comment>
<dbReference type="SUPFAM" id="SSF56235">
    <property type="entry name" value="N-terminal nucleophile aminohydrolases (Ntn hydrolases)"/>
    <property type="match status" value="1"/>
</dbReference>
<dbReference type="NCBIfam" id="TIGR03690">
    <property type="entry name" value="20S_bact_beta"/>
    <property type="match status" value="1"/>
</dbReference>
<keyword evidence="2 9" id="KW-0963">Cytoplasm</keyword>
<evidence type="ECO:0000256" key="9">
    <source>
        <dbReference type="HAMAP-Rule" id="MF_02113"/>
    </source>
</evidence>
<evidence type="ECO:0000313" key="13">
    <source>
        <dbReference type="Proteomes" id="UP001589748"/>
    </source>
</evidence>
<dbReference type="GO" id="GO:0003743">
    <property type="term" value="F:translation initiation factor activity"/>
    <property type="evidence" value="ECO:0007669"/>
    <property type="project" value="UniProtKB-KW"/>
</dbReference>
<feature type="region of interest" description="Disordered" evidence="11">
    <location>
        <begin position="33"/>
        <end position="54"/>
    </location>
</feature>
<comment type="caution">
    <text evidence="12">The sequence shown here is derived from an EMBL/GenBank/DDBJ whole genome shotgun (WGS) entry which is preliminary data.</text>
</comment>
<keyword evidence="5 9" id="KW-0378">Hydrolase</keyword>
<accession>A0ABV5LQW2</accession>
<evidence type="ECO:0000256" key="5">
    <source>
        <dbReference type="ARBA" id="ARBA00022801"/>
    </source>
</evidence>
<dbReference type="RefSeq" id="WP_380138278.1">
    <property type="nucleotide sequence ID" value="NZ_JBHLUI010000009.1"/>
</dbReference>
<evidence type="ECO:0000256" key="7">
    <source>
        <dbReference type="ARBA" id="ARBA00022942"/>
    </source>
</evidence>
<dbReference type="CDD" id="cd01906">
    <property type="entry name" value="proteasome_protease_HslV"/>
    <property type="match status" value="1"/>
</dbReference>
<evidence type="ECO:0000256" key="6">
    <source>
        <dbReference type="ARBA" id="ARBA00022813"/>
    </source>
</evidence>
<dbReference type="Proteomes" id="UP001589748">
    <property type="component" value="Unassembled WGS sequence"/>
</dbReference>
<keyword evidence="6 9" id="KW-0068">Autocatalytic cleavage</keyword>
<comment type="similarity">
    <text evidence="9">Belongs to the peptidase T1B family.</text>
</comment>
<name>A0ABV5LQW2_9ACTN</name>
<dbReference type="Gene3D" id="3.60.20.10">
    <property type="entry name" value="Glutamine Phosphoribosylpyrophosphate, subunit 1, domain 1"/>
    <property type="match status" value="1"/>
</dbReference>
<keyword evidence="8 9" id="KW-0865">Zymogen</keyword>
<dbReference type="GO" id="GO:0016787">
    <property type="term" value="F:hydrolase activity"/>
    <property type="evidence" value="ECO:0007669"/>
    <property type="project" value="UniProtKB-KW"/>
</dbReference>
<keyword evidence="7 9" id="KW-0647">Proteasome</keyword>
<keyword evidence="3 9" id="KW-0645">Protease</keyword>
<protein>
    <recommendedName>
        <fullName evidence="9 10">Proteasome subunit beta</fullName>
        <ecNumber evidence="9 10">3.4.25.1</ecNumber>
    </recommendedName>
    <alternativeName>
        <fullName evidence="9">20S proteasome beta subunit</fullName>
    </alternativeName>
    <alternativeName>
        <fullName evidence="9">Proteasome core protein PrcB</fullName>
    </alternativeName>
</protein>
<evidence type="ECO:0000256" key="10">
    <source>
        <dbReference type="NCBIfam" id="TIGR03690"/>
    </source>
</evidence>
<dbReference type="PROSITE" id="PS51476">
    <property type="entry name" value="PROTEASOME_BETA_2"/>
    <property type="match status" value="1"/>
</dbReference>
<dbReference type="InterPro" id="IPR001353">
    <property type="entry name" value="Proteasome_sua/b"/>
</dbReference>
<evidence type="ECO:0000256" key="2">
    <source>
        <dbReference type="ARBA" id="ARBA00022490"/>
    </source>
</evidence>
<evidence type="ECO:0000256" key="4">
    <source>
        <dbReference type="ARBA" id="ARBA00022698"/>
    </source>
</evidence>
<dbReference type="InterPro" id="IPR023333">
    <property type="entry name" value="Proteasome_suB-type"/>
</dbReference>
<evidence type="ECO:0000256" key="11">
    <source>
        <dbReference type="SAM" id="MobiDB-lite"/>
    </source>
</evidence>
<feature type="chain" id="PRO_5044917209" description="Proteasome subunit beta" evidence="9">
    <location>
        <begin position="59"/>
        <end position="288"/>
    </location>
</feature>
<keyword evidence="12" id="KW-0648">Protein biosynthesis</keyword>
<dbReference type="PRINTS" id="PR00141">
    <property type="entry name" value="PROTEASOME"/>
</dbReference>
<evidence type="ECO:0000256" key="8">
    <source>
        <dbReference type="ARBA" id="ARBA00023145"/>
    </source>
</evidence>
<reference evidence="12 13" key="1">
    <citation type="submission" date="2024-09" db="EMBL/GenBank/DDBJ databases">
        <authorList>
            <person name="Sun Q."/>
            <person name="Mori K."/>
        </authorList>
    </citation>
    <scope>NUCLEOTIDE SEQUENCE [LARGE SCALE GENOMIC DNA]</scope>
    <source>
        <strain evidence="12 13">TISTR 1856</strain>
    </source>
</reference>
<keyword evidence="12" id="KW-0396">Initiation factor</keyword>
<dbReference type="InterPro" id="IPR000243">
    <property type="entry name" value="Pept_T1A_subB"/>
</dbReference>
<dbReference type="PANTHER" id="PTHR32194">
    <property type="entry name" value="METALLOPROTEASE TLDD"/>
    <property type="match status" value="1"/>
</dbReference>
<evidence type="ECO:0000256" key="3">
    <source>
        <dbReference type="ARBA" id="ARBA00022670"/>
    </source>
</evidence>
<keyword evidence="4 9" id="KW-0888">Threonine protease</keyword>
<comment type="catalytic activity">
    <reaction evidence="1 9">
        <text>Cleavage of peptide bonds with very broad specificity.</text>
        <dbReference type="EC" id="3.4.25.1"/>
    </reaction>
</comment>
<comment type="pathway">
    <text evidence="9">Protein degradation; proteasomal Pup-dependent pathway.</text>
</comment>